<dbReference type="EMBL" id="JAMSHJ010000004">
    <property type="protein sequence ID" value="KAI5421937.1"/>
    <property type="molecule type" value="Genomic_DNA"/>
</dbReference>
<gene>
    <name evidence="6" type="ORF">KIW84_045402</name>
</gene>
<dbReference type="AlphaFoldDB" id="A0A9D4XK55"/>
<dbReference type="Gramene" id="Psat04G0540200-T1">
    <property type="protein sequence ID" value="KAI5421937.1"/>
    <property type="gene ID" value="KIW84_045402"/>
</dbReference>
<accession>A0A9D4XK55</accession>
<dbReference type="SUPFAM" id="SSF53383">
    <property type="entry name" value="PLP-dependent transferases"/>
    <property type="match status" value="1"/>
</dbReference>
<dbReference type="GO" id="GO:0019752">
    <property type="term" value="P:carboxylic acid metabolic process"/>
    <property type="evidence" value="ECO:0007669"/>
    <property type="project" value="InterPro"/>
</dbReference>
<dbReference type="PANTHER" id="PTHR11999:SF151">
    <property type="entry name" value="TYROSINE_DOPA DECARBOXYLASE"/>
    <property type="match status" value="1"/>
</dbReference>
<dbReference type="Pfam" id="PF00282">
    <property type="entry name" value="Pyridoxal_deC"/>
    <property type="match status" value="2"/>
</dbReference>
<dbReference type="InterPro" id="IPR015421">
    <property type="entry name" value="PyrdxlP-dep_Trfase_major"/>
</dbReference>
<evidence type="ECO:0000256" key="3">
    <source>
        <dbReference type="ARBA" id="ARBA00022898"/>
    </source>
</evidence>
<keyword evidence="7" id="KW-1185">Reference proteome</keyword>
<comment type="caution">
    <text evidence="6">The sequence shown here is derived from an EMBL/GenBank/DDBJ whole genome shotgun (WGS) entry which is preliminary data.</text>
</comment>
<dbReference type="PANTHER" id="PTHR11999">
    <property type="entry name" value="GROUP II PYRIDOXAL-5-PHOSPHATE DECARBOXYLASE"/>
    <property type="match status" value="1"/>
</dbReference>
<evidence type="ECO:0000256" key="2">
    <source>
        <dbReference type="ARBA" id="ARBA00022793"/>
    </source>
</evidence>
<dbReference type="GO" id="GO:0006520">
    <property type="term" value="P:amino acid metabolic process"/>
    <property type="evidence" value="ECO:0007669"/>
    <property type="project" value="InterPro"/>
</dbReference>
<dbReference type="GO" id="GO:0016831">
    <property type="term" value="F:carboxy-lyase activity"/>
    <property type="evidence" value="ECO:0007669"/>
    <property type="project" value="UniProtKB-KW"/>
</dbReference>
<keyword evidence="4 5" id="KW-0456">Lyase</keyword>
<dbReference type="InterPro" id="IPR015424">
    <property type="entry name" value="PyrdxlP-dep_Trfase"/>
</dbReference>
<sequence length="168" mass="18040">MSPNYYAYFPSSGSIARFIGEMLSNGFNVVGFNWLSSPAATELETIVMNWLGKMLNLPKCFIFSSNFKGGGGVLLGTTCEAILCTLVTARDEKLSQIGKENIGKLAVYCSDQTHNVENGLVPCFLCATVGTTATNAIDPIKSLCNVAKEYDIWVHVDAAYAGSTCICP</sequence>
<name>A0A9D4XK55_PEA</name>
<dbReference type="GO" id="GO:0030170">
    <property type="term" value="F:pyridoxal phosphate binding"/>
    <property type="evidence" value="ECO:0007669"/>
    <property type="project" value="InterPro"/>
</dbReference>
<keyword evidence="3 5" id="KW-0663">Pyridoxal phosphate</keyword>
<dbReference type="InterPro" id="IPR010977">
    <property type="entry name" value="Aromatic_deC"/>
</dbReference>
<protein>
    <recommendedName>
        <fullName evidence="8">Tyrosine decarboxylase</fullName>
    </recommendedName>
</protein>
<dbReference type="GO" id="GO:0005737">
    <property type="term" value="C:cytoplasm"/>
    <property type="evidence" value="ECO:0007669"/>
    <property type="project" value="TreeGrafter"/>
</dbReference>
<evidence type="ECO:0000256" key="5">
    <source>
        <dbReference type="RuleBase" id="RU000382"/>
    </source>
</evidence>
<comment type="cofactor">
    <cofactor evidence="1 5">
        <name>pyridoxal 5'-phosphate</name>
        <dbReference type="ChEBI" id="CHEBI:597326"/>
    </cofactor>
</comment>
<evidence type="ECO:0000313" key="6">
    <source>
        <dbReference type="EMBL" id="KAI5421937.1"/>
    </source>
</evidence>
<evidence type="ECO:0000313" key="7">
    <source>
        <dbReference type="Proteomes" id="UP001058974"/>
    </source>
</evidence>
<dbReference type="PRINTS" id="PR00800">
    <property type="entry name" value="YHDCRBOXLASE"/>
</dbReference>
<reference evidence="6 7" key="1">
    <citation type="journal article" date="2022" name="Nat. Genet.">
        <title>Improved pea reference genome and pan-genome highlight genomic features and evolutionary characteristics.</title>
        <authorList>
            <person name="Yang T."/>
            <person name="Liu R."/>
            <person name="Luo Y."/>
            <person name="Hu S."/>
            <person name="Wang D."/>
            <person name="Wang C."/>
            <person name="Pandey M.K."/>
            <person name="Ge S."/>
            <person name="Xu Q."/>
            <person name="Li N."/>
            <person name="Li G."/>
            <person name="Huang Y."/>
            <person name="Saxena R.K."/>
            <person name="Ji Y."/>
            <person name="Li M."/>
            <person name="Yan X."/>
            <person name="He Y."/>
            <person name="Liu Y."/>
            <person name="Wang X."/>
            <person name="Xiang C."/>
            <person name="Varshney R.K."/>
            <person name="Ding H."/>
            <person name="Gao S."/>
            <person name="Zong X."/>
        </authorList>
    </citation>
    <scope>NUCLEOTIDE SEQUENCE [LARGE SCALE GENOMIC DNA]</scope>
    <source>
        <strain evidence="6 7">cv. Zhongwan 6</strain>
    </source>
</reference>
<evidence type="ECO:0000256" key="4">
    <source>
        <dbReference type="ARBA" id="ARBA00023239"/>
    </source>
</evidence>
<evidence type="ECO:0008006" key="8">
    <source>
        <dbReference type="Google" id="ProtNLM"/>
    </source>
</evidence>
<evidence type="ECO:0000256" key="1">
    <source>
        <dbReference type="ARBA" id="ARBA00001933"/>
    </source>
</evidence>
<comment type="similarity">
    <text evidence="5">Belongs to the group II decarboxylase family.</text>
</comment>
<proteinExistence type="inferred from homology"/>
<dbReference type="InterPro" id="IPR002129">
    <property type="entry name" value="PyrdxlP-dep_de-COase"/>
</dbReference>
<organism evidence="6 7">
    <name type="scientific">Pisum sativum</name>
    <name type="common">Garden pea</name>
    <name type="synonym">Lathyrus oleraceus</name>
    <dbReference type="NCBI Taxonomy" id="3888"/>
    <lineage>
        <taxon>Eukaryota</taxon>
        <taxon>Viridiplantae</taxon>
        <taxon>Streptophyta</taxon>
        <taxon>Embryophyta</taxon>
        <taxon>Tracheophyta</taxon>
        <taxon>Spermatophyta</taxon>
        <taxon>Magnoliopsida</taxon>
        <taxon>eudicotyledons</taxon>
        <taxon>Gunneridae</taxon>
        <taxon>Pentapetalae</taxon>
        <taxon>rosids</taxon>
        <taxon>fabids</taxon>
        <taxon>Fabales</taxon>
        <taxon>Fabaceae</taxon>
        <taxon>Papilionoideae</taxon>
        <taxon>50 kb inversion clade</taxon>
        <taxon>NPAAA clade</taxon>
        <taxon>Hologalegina</taxon>
        <taxon>IRL clade</taxon>
        <taxon>Fabeae</taxon>
        <taxon>Lathyrus</taxon>
    </lineage>
</organism>
<dbReference type="Proteomes" id="UP001058974">
    <property type="component" value="Chromosome 4"/>
</dbReference>
<keyword evidence="2" id="KW-0210">Decarboxylase</keyword>
<dbReference type="Gene3D" id="3.40.640.10">
    <property type="entry name" value="Type I PLP-dependent aspartate aminotransferase-like (Major domain)"/>
    <property type="match status" value="2"/>
</dbReference>